<keyword evidence="1" id="KW-0378">Hydrolase</keyword>
<dbReference type="CDD" id="cd02696">
    <property type="entry name" value="MurNAc-LAA"/>
    <property type="match status" value="1"/>
</dbReference>
<dbReference type="InterPro" id="IPR014234">
    <property type="entry name" value="Spore_CwlD"/>
</dbReference>
<dbReference type="EMBL" id="QRDZ01000051">
    <property type="protein sequence ID" value="RED53135.1"/>
    <property type="molecule type" value="Genomic_DNA"/>
</dbReference>
<dbReference type="Pfam" id="PF01520">
    <property type="entry name" value="Amidase_3"/>
    <property type="match status" value="1"/>
</dbReference>
<dbReference type="InterPro" id="IPR050695">
    <property type="entry name" value="N-acetylmuramoyl_amidase_3"/>
</dbReference>
<evidence type="ECO:0000259" key="3">
    <source>
        <dbReference type="SMART" id="SM00646"/>
    </source>
</evidence>
<dbReference type="SUPFAM" id="SSF53187">
    <property type="entry name" value="Zn-dependent exopeptidases"/>
    <property type="match status" value="1"/>
</dbReference>
<evidence type="ECO:0000256" key="2">
    <source>
        <dbReference type="SAM" id="Phobius"/>
    </source>
</evidence>
<keyword evidence="2" id="KW-0472">Membrane</keyword>
<evidence type="ECO:0000256" key="1">
    <source>
        <dbReference type="ARBA" id="ARBA00022801"/>
    </source>
</evidence>
<keyword evidence="2" id="KW-1133">Transmembrane helix</keyword>
<dbReference type="GO" id="GO:0008745">
    <property type="term" value="F:N-acetylmuramoyl-L-alanine amidase activity"/>
    <property type="evidence" value="ECO:0007669"/>
    <property type="project" value="InterPro"/>
</dbReference>
<dbReference type="GO" id="GO:0030288">
    <property type="term" value="C:outer membrane-bounded periplasmic space"/>
    <property type="evidence" value="ECO:0007669"/>
    <property type="project" value="TreeGrafter"/>
</dbReference>
<keyword evidence="5" id="KW-1185">Reference proteome</keyword>
<name>A0A3D9HUP0_9BACL</name>
<proteinExistence type="predicted"/>
<feature type="domain" description="MurNAc-LAA" evidence="3">
    <location>
        <begin position="140"/>
        <end position="251"/>
    </location>
</feature>
<gene>
    <name evidence="4" type="ORF">DFP98_15156</name>
</gene>
<dbReference type="Gene3D" id="3.40.630.40">
    <property type="entry name" value="Zn-dependent exopeptidases"/>
    <property type="match status" value="1"/>
</dbReference>
<keyword evidence="2" id="KW-0812">Transmembrane</keyword>
<dbReference type="PANTHER" id="PTHR30404:SF0">
    <property type="entry name" value="N-ACETYLMURAMOYL-L-ALANINE AMIDASE AMIC"/>
    <property type="match status" value="1"/>
</dbReference>
<protein>
    <submittedName>
        <fullName evidence="4">N-acetylmuramoyl-L-alanine amidase</fullName>
    </submittedName>
</protein>
<dbReference type="AlphaFoldDB" id="A0A3D9HUP0"/>
<dbReference type="GO" id="GO:0009253">
    <property type="term" value="P:peptidoglycan catabolic process"/>
    <property type="evidence" value="ECO:0007669"/>
    <property type="project" value="InterPro"/>
</dbReference>
<organism evidence="4 5">
    <name type="scientific">Cohnella phaseoli</name>
    <dbReference type="NCBI Taxonomy" id="456490"/>
    <lineage>
        <taxon>Bacteria</taxon>
        <taxon>Bacillati</taxon>
        <taxon>Bacillota</taxon>
        <taxon>Bacilli</taxon>
        <taxon>Bacillales</taxon>
        <taxon>Paenibacillaceae</taxon>
        <taxon>Cohnella</taxon>
    </lineage>
</organism>
<dbReference type="SMART" id="SM00646">
    <property type="entry name" value="Ami_3"/>
    <property type="match status" value="1"/>
</dbReference>
<dbReference type="Proteomes" id="UP000256977">
    <property type="component" value="Unassembled WGS sequence"/>
</dbReference>
<sequence>MLNGQRKSWLHTLKRRKHLVVWVTRQALLRLGIVVCLIALTAALFLSEIPSARTWTHWTLPLSGKVIALDAGHGGADGGAVSRDGVIEKDLNLAVVLYLRDYLQQAGALVILTREGDYDLAQPGTKSYTRRKTEDLLRRAEQVSKRQVDLAVSIHMNSIPSPRWSGAQTFYAANNAEGKRLAADIQTELRNVLGNTQRIAKQADTVYLLKALKMPTALVEVGFLSHPEEASLLADEEYQRKVAASIYRGILKFASEQPESPPQSGESKEPVL</sequence>
<dbReference type="PANTHER" id="PTHR30404">
    <property type="entry name" value="N-ACETYLMURAMOYL-L-ALANINE AMIDASE"/>
    <property type="match status" value="1"/>
</dbReference>
<reference evidence="4 5" key="1">
    <citation type="submission" date="2018-07" db="EMBL/GenBank/DDBJ databases">
        <title>Genomic Encyclopedia of Type Strains, Phase III (KMG-III): the genomes of soil and plant-associated and newly described type strains.</title>
        <authorList>
            <person name="Whitman W."/>
        </authorList>
    </citation>
    <scope>NUCLEOTIDE SEQUENCE [LARGE SCALE GENOMIC DNA]</scope>
    <source>
        <strain evidence="4 5">CECT 7287</strain>
    </source>
</reference>
<dbReference type="InterPro" id="IPR002508">
    <property type="entry name" value="MurNAc-LAA_cat"/>
</dbReference>
<dbReference type="RefSeq" id="WP_246017109.1">
    <property type="nucleotide sequence ID" value="NZ_QRDZ01000051.1"/>
</dbReference>
<evidence type="ECO:0000313" key="4">
    <source>
        <dbReference type="EMBL" id="RED53135.1"/>
    </source>
</evidence>
<evidence type="ECO:0000313" key="5">
    <source>
        <dbReference type="Proteomes" id="UP000256977"/>
    </source>
</evidence>
<dbReference type="NCBIfam" id="TIGR02883">
    <property type="entry name" value="spore_cwlD"/>
    <property type="match status" value="1"/>
</dbReference>
<comment type="caution">
    <text evidence="4">The sequence shown here is derived from an EMBL/GenBank/DDBJ whole genome shotgun (WGS) entry which is preliminary data.</text>
</comment>
<feature type="transmembrane region" description="Helical" evidence="2">
    <location>
        <begin position="27"/>
        <end position="46"/>
    </location>
</feature>
<accession>A0A3D9HUP0</accession>